<gene>
    <name evidence="2" type="ORF">GSLYS_00019626001</name>
</gene>
<dbReference type="EMBL" id="CAXITT010000789">
    <property type="protein sequence ID" value="CAL1546249.1"/>
    <property type="molecule type" value="Genomic_DNA"/>
</dbReference>
<evidence type="ECO:0000313" key="2">
    <source>
        <dbReference type="EMBL" id="CAL1546249.1"/>
    </source>
</evidence>
<organism evidence="2 3">
    <name type="scientific">Lymnaea stagnalis</name>
    <name type="common">Great pond snail</name>
    <name type="synonym">Helix stagnalis</name>
    <dbReference type="NCBI Taxonomy" id="6523"/>
    <lineage>
        <taxon>Eukaryota</taxon>
        <taxon>Metazoa</taxon>
        <taxon>Spiralia</taxon>
        <taxon>Lophotrochozoa</taxon>
        <taxon>Mollusca</taxon>
        <taxon>Gastropoda</taxon>
        <taxon>Heterobranchia</taxon>
        <taxon>Euthyneura</taxon>
        <taxon>Panpulmonata</taxon>
        <taxon>Hygrophila</taxon>
        <taxon>Lymnaeoidea</taxon>
        <taxon>Lymnaeidae</taxon>
        <taxon>Lymnaea</taxon>
    </lineage>
</organism>
<dbReference type="AlphaFoldDB" id="A0AAV2IM20"/>
<comment type="caution">
    <text evidence="2">The sequence shown here is derived from an EMBL/GenBank/DDBJ whole genome shotgun (WGS) entry which is preliminary data.</text>
</comment>
<proteinExistence type="predicted"/>
<protein>
    <submittedName>
        <fullName evidence="2">Uncharacterized protein</fullName>
    </submittedName>
</protein>
<feature type="region of interest" description="Disordered" evidence="1">
    <location>
        <begin position="173"/>
        <end position="196"/>
    </location>
</feature>
<feature type="non-terminal residue" evidence="2">
    <location>
        <position position="1"/>
    </location>
</feature>
<dbReference type="Proteomes" id="UP001497497">
    <property type="component" value="Unassembled WGS sequence"/>
</dbReference>
<keyword evidence="3" id="KW-1185">Reference proteome</keyword>
<evidence type="ECO:0000313" key="3">
    <source>
        <dbReference type="Proteomes" id="UP001497497"/>
    </source>
</evidence>
<sequence>QLSAELNVKNDIIRSLSLDINIMNQEVLNFTKKHQLKNGMPPCPSPGIPSTALGNDNSNMQSKSGRFRFFDKALAVINERLAGILGEPITDSEEEGVAALEARIIKLQEMLWEFQCKLSLLQKDREDALAILFSDKKSTGVVNLVQGVQRFLSQEQKSRYSLLIDVDKLSRKMRGVQSGSPSRRIHGPKQSAVTGR</sequence>
<name>A0AAV2IM20_LYMST</name>
<reference evidence="2 3" key="1">
    <citation type="submission" date="2024-04" db="EMBL/GenBank/DDBJ databases">
        <authorList>
            <consortium name="Genoscope - CEA"/>
            <person name="William W."/>
        </authorList>
    </citation>
    <scope>NUCLEOTIDE SEQUENCE [LARGE SCALE GENOMIC DNA]</scope>
</reference>
<evidence type="ECO:0000256" key="1">
    <source>
        <dbReference type="SAM" id="MobiDB-lite"/>
    </source>
</evidence>
<accession>A0AAV2IM20</accession>